<accession>A0A4U9RYU9</accession>
<name>A0A4U9RYU9_HATHI</name>
<dbReference type="KEGG" id="hhw:NCTC503_02690"/>
<evidence type="ECO:0000313" key="3">
    <source>
        <dbReference type="Proteomes" id="UP000308489"/>
    </source>
</evidence>
<proteinExistence type="predicted"/>
<protein>
    <submittedName>
        <fullName evidence="2">Permease</fullName>
    </submittedName>
</protein>
<feature type="transmembrane region" description="Helical" evidence="1">
    <location>
        <begin position="192"/>
        <end position="211"/>
    </location>
</feature>
<dbReference type="Pfam" id="PF06149">
    <property type="entry name" value="DUF969"/>
    <property type="match status" value="1"/>
</dbReference>
<keyword evidence="1" id="KW-0812">Transmembrane</keyword>
<feature type="transmembrane region" description="Helical" evidence="1">
    <location>
        <begin position="55"/>
        <end position="74"/>
    </location>
</feature>
<evidence type="ECO:0000256" key="1">
    <source>
        <dbReference type="SAM" id="Phobius"/>
    </source>
</evidence>
<keyword evidence="1" id="KW-1133">Transmembrane helix</keyword>
<gene>
    <name evidence="2" type="ORF">NCTC503_02690</name>
</gene>
<keyword evidence="1" id="KW-0472">Membrane</keyword>
<dbReference type="InterPro" id="IPR010374">
    <property type="entry name" value="DUF969"/>
</dbReference>
<dbReference type="EMBL" id="LR590481">
    <property type="protein sequence ID" value="VTQ96353.1"/>
    <property type="molecule type" value="Genomic_DNA"/>
</dbReference>
<organism evidence="2 3">
    <name type="scientific">Hathewaya histolytica</name>
    <name type="common">Clostridium histolyticum</name>
    <dbReference type="NCBI Taxonomy" id="1498"/>
    <lineage>
        <taxon>Bacteria</taxon>
        <taxon>Bacillati</taxon>
        <taxon>Bacillota</taxon>
        <taxon>Clostridia</taxon>
        <taxon>Eubacteriales</taxon>
        <taxon>Clostridiaceae</taxon>
        <taxon>Hathewaya</taxon>
    </lineage>
</organism>
<evidence type="ECO:0000313" key="2">
    <source>
        <dbReference type="EMBL" id="VTQ96353.1"/>
    </source>
</evidence>
<dbReference type="Proteomes" id="UP000308489">
    <property type="component" value="Chromosome 1"/>
</dbReference>
<feature type="transmembrane region" description="Helical" evidence="1">
    <location>
        <begin position="7"/>
        <end position="35"/>
    </location>
</feature>
<sequence length="223" mass="24538">MIKLLGILIVIIGFILKLDTISVVIVSGIVTALVSGIDFMSFLDILGKSFVETRYMTLFVLTLPVIGICERYGLKEKAIDLIQKAKKLTTGRILVLYLFIRELAAIASVRLGGHPQFIRPLINPMAQGAAISKYKDVDEESEDVIKGMAAAAENYGNFYGQNVFIANSGVLLIVGTLSELGYKVTQVDVAKYSIPIAICAFILGSLQFLWLDKKLDMKMKKNK</sequence>
<dbReference type="AlphaFoldDB" id="A0A4U9RYU9"/>
<dbReference type="OrthoDB" id="80065at2"/>
<reference evidence="2 3" key="1">
    <citation type="submission" date="2019-05" db="EMBL/GenBank/DDBJ databases">
        <authorList>
            <consortium name="Pathogen Informatics"/>
        </authorList>
    </citation>
    <scope>NUCLEOTIDE SEQUENCE [LARGE SCALE GENOMIC DNA]</scope>
    <source>
        <strain evidence="2 3">NCTC503</strain>
    </source>
</reference>
<keyword evidence="3" id="KW-1185">Reference proteome</keyword>